<dbReference type="RefSeq" id="XP_044544130.1">
    <property type="nucleotide sequence ID" value="XM_044685863.1"/>
</dbReference>
<evidence type="ECO:0000259" key="11">
    <source>
        <dbReference type="Pfam" id="PF05193"/>
    </source>
</evidence>
<comment type="caution">
    <text evidence="12">The sequence shown here is derived from an EMBL/GenBank/DDBJ whole genome shotgun (WGS) entry which is preliminary data.</text>
</comment>
<comment type="similarity">
    <text evidence="1 7">Belongs to the peptidase M16 family.</text>
</comment>
<dbReference type="PANTHER" id="PTHR43690">
    <property type="entry name" value="NARDILYSIN"/>
    <property type="match status" value="1"/>
</dbReference>
<name>A0AA88GIV8_NAELO</name>
<evidence type="ECO:0000256" key="3">
    <source>
        <dbReference type="ARBA" id="ARBA00022723"/>
    </source>
</evidence>
<accession>A0AA88GIV8</accession>
<keyword evidence="4" id="KW-0378">Hydrolase</keyword>
<dbReference type="GO" id="GO:0006508">
    <property type="term" value="P:proteolysis"/>
    <property type="evidence" value="ECO:0007669"/>
    <property type="project" value="UniProtKB-KW"/>
</dbReference>
<evidence type="ECO:0000313" key="13">
    <source>
        <dbReference type="Proteomes" id="UP000816034"/>
    </source>
</evidence>
<dbReference type="InterPro" id="IPR050626">
    <property type="entry name" value="Peptidase_M16"/>
</dbReference>
<keyword evidence="13" id="KW-1185">Reference proteome</keyword>
<proteinExistence type="inferred from homology"/>
<protein>
    <submittedName>
        <fullName evidence="12">Uncharacterized protein</fullName>
    </submittedName>
</protein>
<dbReference type="InterPro" id="IPR011249">
    <property type="entry name" value="Metalloenz_LuxS/M16"/>
</dbReference>
<feature type="domain" description="Peptidase M16 N-terminal" evidence="10">
    <location>
        <begin position="175"/>
        <end position="309"/>
    </location>
</feature>
<keyword evidence="2" id="KW-0645">Protease</keyword>
<dbReference type="InterPro" id="IPR011765">
    <property type="entry name" value="Pept_M16_N"/>
</dbReference>
<dbReference type="Pfam" id="PF00675">
    <property type="entry name" value="Peptidase_M16"/>
    <property type="match status" value="1"/>
</dbReference>
<dbReference type="PROSITE" id="PS00143">
    <property type="entry name" value="INSULINASE"/>
    <property type="match status" value="1"/>
</dbReference>
<evidence type="ECO:0000256" key="2">
    <source>
        <dbReference type="ARBA" id="ARBA00022670"/>
    </source>
</evidence>
<dbReference type="AlphaFoldDB" id="A0AA88GIV8"/>
<dbReference type="SUPFAM" id="SSF63411">
    <property type="entry name" value="LuxS/MPP-like metallohydrolase"/>
    <property type="match status" value="2"/>
</dbReference>
<dbReference type="PANTHER" id="PTHR43690:SF33">
    <property type="entry name" value="STROMAL PROCESSING PEPTIDASE, CHLOROPLASTIC"/>
    <property type="match status" value="1"/>
</dbReference>
<evidence type="ECO:0000259" key="10">
    <source>
        <dbReference type="Pfam" id="PF00675"/>
    </source>
</evidence>
<evidence type="ECO:0000256" key="7">
    <source>
        <dbReference type="RuleBase" id="RU004447"/>
    </source>
</evidence>
<dbReference type="GO" id="GO:0046872">
    <property type="term" value="F:metal ion binding"/>
    <property type="evidence" value="ECO:0007669"/>
    <property type="project" value="UniProtKB-KW"/>
</dbReference>
<evidence type="ECO:0000256" key="5">
    <source>
        <dbReference type="ARBA" id="ARBA00022833"/>
    </source>
</evidence>
<feature type="domain" description="Peptidase M16 C-terminal" evidence="11">
    <location>
        <begin position="341"/>
        <end position="397"/>
    </location>
</feature>
<evidence type="ECO:0000313" key="12">
    <source>
        <dbReference type="EMBL" id="KAG2374956.1"/>
    </source>
</evidence>
<evidence type="ECO:0000256" key="1">
    <source>
        <dbReference type="ARBA" id="ARBA00007261"/>
    </source>
</evidence>
<reference evidence="12 13" key="1">
    <citation type="journal article" date="2018" name="BMC Genomics">
        <title>The genome of Naegleria lovaniensis, the basis for a comparative approach to unravel pathogenicity factors of the human pathogenic amoeba N. fowleri.</title>
        <authorList>
            <person name="Liechti N."/>
            <person name="Schurch N."/>
            <person name="Bruggmann R."/>
            <person name="Wittwer M."/>
        </authorList>
    </citation>
    <scope>NUCLEOTIDE SEQUENCE [LARGE SCALE GENOMIC DNA]</scope>
    <source>
        <strain evidence="12 13">ATCC 30569</strain>
    </source>
</reference>
<dbReference type="EMBL" id="PYSW02000041">
    <property type="protein sequence ID" value="KAG2374956.1"/>
    <property type="molecule type" value="Genomic_DNA"/>
</dbReference>
<gene>
    <name evidence="12" type="ORF">C9374_010330</name>
</gene>
<keyword evidence="6" id="KW-0482">Metalloprotease</keyword>
<evidence type="ECO:0000256" key="4">
    <source>
        <dbReference type="ARBA" id="ARBA00022801"/>
    </source>
</evidence>
<dbReference type="Pfam" id="PF05193">
    <property type="entry name" value="Peptidase_M16_C"/>
    <property type="match status" value="1"/>
</dbReference>
<dbReference type="Proteomes" id="UP000816034">
    <property type="component" value="Unassembled WGS sequence"/>
</dbReference>
<keyword evidence="3" id="KW-0479">Metal-binding</keyword>
<feature type="region of interest" description="Disordered" evidence="8">
    <location>
        <begin position="1"/>
        <end position="73"/>
    </location>
</feature>
<feature type="compositionally biased region" description="Basic and acidic residues" evidence="8">
    <location>
        <begin position="1"/>
        <end position="45"/>
    </location>
</feature>
<dbReference type="Gene3D" id="3.30.830.10">
    <property type="entry name" value="Metalloenzyme, LuxS/M16 peptidase-like"/>
    <property type="match status" value="2"/>
</dbReference>
<dbReference type="GO" id="GO:0004222">
    <property type="term" value="F:metalloendopeptidase activity"/>
    <property type="evidence" value="ECO:0007669"/>
    <property type="project" value="InterPro"/>
</dbReference>
<organism evidence="12 13">
    <name type="scientific">Naegleria lovaniensis</name>
    <name type="common">Amoeba</name>
    <dbReference type="NCBI Taxonomy" id="51637"/>
    <lineage>
        <taxon>Eukaryota</taxon>
        <taxon>Discoba</taxon>
        <taxon>Heterolobosea</taxon>
        <taxon>Tetramitia</taxon>
        <taxon>Eutetramitia</taxon>
        <taxon>Vahlkampfiidae</taxon>
        <taxon>Naegleria</taxon>
    </lineage>
</organism>
<dbReference type="InterPro" id="IPR007863">
    <property type="entry name" value="Peptidase_M16_C"/>
</dbReference>
<keyword evidence="9" id="KW-1133">Transmembrane helix</keyword>
<sequence>MSDDDSRIHVGDDRGEFSDEQHQQEPSYHHHEEEELREYNPRDSTDGLIHSGQQQADETINHSSSRRGFSENQRMMEAEDNGTYLYTVDERFRSRQPNNKRKISNSIIACCTCCCCCIPIGLIVLLVVYLLGLFLIAPQMTANLQAIVNESKNSGVTSTTSNIRKGTISQNGLQYVLLKNSFVKKRFTSLMQVYTGSCNEANGEEGMAHMVEHMAFDNSKEFPGRGGVWKQIEESDVGEFNAYTYFRSTVYELYNSKIGSNEEESFERIMGILNNQVQLSEVLEDSLETEKGAVLGEARRANNSYYQALSATFENHGGDTFTIAKRFPIGKTDSIRAWKSSDLTKFYNKWYKLSNMKLFIVGDFDLDKLESMVTKFWSTKVPTLSPKPQPVDPGHATPKSSLIYFDEINGLNGINFNLITTSKYEGFPRNYNYYRREIADMVFQLVYTAQVLVKMSIQYPDLDFTTRSAGVALSNEYPFASKLTILSILTPGPQPELSTWREDFKLAIDELRQIANEPYSAIVLAVSYALDVIHATPTYYANTQDSKTLAIELLGNEDPNFEFLNVHDSYAARSQFLGLSFALGSTLEHVKATAQYVLQGLSDVIDPKKPTIFENVKRTSEISAAVFLGRSDDMTRNEKPTKEEIASLIKEVIHSDTPASFSLDSSALNALLTMSTSPSVTVPEPISSGTYSLEFKDDNLDLSIYKLSNGLRVNIKKSDSKMSYKKGLSYIEITSLGGKNSESPNIKGACEFVNYNIVGGSRFLTSEKEQYYPQASNVGLKCLGDNIILSAELSSACINYPSSLDTLCDVKSKSYADTFKKLRLSMNPIYNNNVKKKVIAKYQKDQGLEIDDKFDSMTSINTYAIDKILRAAFPNEHRLHRATLQDFRNLNPLAVQQWVSQHFSLIRNNDKNVNRFEINIVGDVVIENVLPQLEKWFGTIPRVEKPSEILGHDIYDKRQVKNFIADFPRELTPQNASYTCEVLSYSTNKALVTAIYPGNSINAEKPSHLRAQLYNALLSRYGFDVIRSQGGFSYFAISRPISTTLFHNFGLSASMFLVGDYPNHTEDPLNIQRSVDFLISSLQKDISEDFFDHARDEALAAYSLELDTEYAWLSQIRGLSITAPATFPDDHPFLRLTNDIDILTYLRQAKHEDFKDILSKQMKDIRYGLSAVMVASNTRHTQYPQCSRS</sequence>
<keyword evidence="9" id="KW-0812">Transmembrane</keyword>
<feature type="transmembrane region" description="Helical" evidence="9">
    <location>
        <begin position="103"/>
        <end position="136"/>
    </location>
</feature>
<evidence type="ECO:0000256" key="8">
    <source>
        <dbReference type="SAM" id="MobiDB-lite"/>
    </source>
</evidence>
<dbReference type="GeneID" id="68102784"/>
<evidence type="ECO:0000256" key="9">
    <source>
        <dbReference type="SAM" id="Phobius"/>
    </source>
</evidence>
<keyword evidence="9" id="KW-0472">Membrane</keyword>
<dbReference type="InterPro" id="IPR001431">
    <property type="entry name" value="Pept_M16_Zn_BS"/>
</dbReference>
<evidence type="ECO:0000256" key="6">
    <source>
        <dbReference type="ARBA" id="ARBA00023049"/>
    </source>
</evidence>
<keyword evidence="5" id="KW-0862">Zinc</keyword>
<feature type="compositionally biased region" description="Polar residues" evidence="8">
    <location>
        <begin position="51"/>
        <end position="73"/>
    </location>
</feature>